<comment type="caution">
    <text evidence="2">The sequence shown here is derived from an EMBL/GenBank/DDBJ whole genome shotgun (WGS) entry which is preliminary data.</text>
</comment>
<proteinExistence type="predicted"/>
<protein>
    <submittedName>
        <fullName evidence="2">Uncharacterized protein</fullName>
    </submittedName>
</protein>
<evidence type="ECO:0000313" key="2">
    <source>
        <dbReference type="EMBL" id="GDY50276.1"/>
    </source>
</evidence>
<dbReference type="Proteomes" id="UP000301309">
    <property type="component" value="Unassembled WGS sequence"/>
</dbReference>
<keyword evidence="3" id="KW-1185">Reference proteome</keyword>
<accession>A0A4D4KTQ4</accession>
<feature type="region of interest" description="Disordered" evidence="1">
    <location>
        <begin position="25"/>
        <end position="70"/>
    </location>
</feature>
<organism evidence="2 3">
    <name type="scientific">Streptomyces violaceusniger</name>
    <dbReference type="NCBI Taxonomy" id="68280"/>
    <lineage>
        <taxon>Bacteria</taxon>
        <taxon>Bacillati</taxon>
        <taxon>Actinomycetota</taxon>
        <taxon>Actinomycetes</taxon>
        <taxon>Kitasatosporales</taxon>
        <taxon>Streptomycetaceae</taxon>
        <taxon>Streptomyces</taxon>
        <taxon>Streptomyces violaceusniger group</taxon>
    </lineage>
</organism>
<gene>
    <name evidence="2" type="ORF">SVIO_008990</name>
</gene>
<dbReference type="AlphaFoldDB" id="A0A4D4KTQ4"/>
<name>A0A4D4KTQ4_STRVO</name>
<evidence type="ECO:0000256" key="1">
    <source>
        <dbReference type="SAM" id="MobiDB-lite"/>
    </source>
</evidence>
<sequence length="70" mass="7392">MIAQGRRGDLDVDVDDPVLEQSIKAARDASRSEVGGSGEIDETGAAVRGERTEHRLVLGSEAQGLASDDR</sequence>
<evidence type="ECO:0000313" key="3">
    <source>
        <dbReference type="Proteomes" id="UP000301309"/>
    </source>
</evidence>
<reference evidence="2 3" key="1">
    <citation type="journal article" date="2020" name="Int. J. Syst. Evol. Microbiol.">
        <title>Reclassification of Streptomyces castelarensis and Streptomyces sporoclivatus as later heterotypic synonyms of Streptomyces antimycoticus.</title>
        <authorList>
            <person name="Komaki H."/>
            <person name="Tamura T."/>
        </authorList>
    </citation>
    <scope>NUCLEOTIDE SEQUENCE [LARGE SCALE GENOMIC DNA]</scope>
    <source>
        <strain evidence="2 3">NBRC 13459</strain>
    </source>
</reference>
<dbReference type="EMBL" id="BJHW01000001">
    <property type="protein sequence ID" value="GDY50276.1"/>
    <property type="molecule type" value="Genomic_DNA"/>
</dbReference>